<keyword evidence="1" id="KW-1133">Transmembrane helix</keyword>
<sequence>MHFFFEKQAQSSVEAAFIIPVCAVLLLCLLQTLCLFYTKAIMYSTSQQAIRALQTTTDINAVQAFVKRRLAMVPEVSLFHNGGAQDWVVDCAKPEADVCQITIRGHAKPLPLFYGALRLFVDADEQGIVLKEKASSKVRPQWLEGDYETWVSLWEQ</sequence>
<dbReference type="Proteomes" id="UP000070675">
    <property type="component" value="Unassembled WGS sequence"/>
</dbReference>
<accession>A0A133XVY6</accession>
<gene>
    <name evidence="2" type="ORF">HMPREF3192_00470</name>
</gene>
<protein>
    <recommendedName>
        <fullName evidence="4">TadE-like protein</fullName>
    </recommendedName>
</protein>
<evidence type="ECO:0008006" key="4">
    <source>
        <dbReference type="Google" id="ProtNLM"/>
    </source>
</evidence>
<dbReference type="STRING" id="1393034.HMPREF3192_00470"/>
<proteinExistence type="predicted"/>
<evidence type="ECO:0000313" key="2">
    <source>
        <dbReference type="EMBL" id="KXB35105.1"/>
    </source>
</evidence>
<keyword evidence="3" id="KW-1185">Reference proteome</keyword>
<keyword evidence="1" id="KW-0472">Membrane</keyword>
<reference evidence="3" key="1">
    <citation type="submission" date="2016-01" db="EMBL/GenBank/DDBJ databases">
        <authorList>
            <person name="Mitreva M."/>
            <person name="Pepin K.H."/>
            <person name="Mihindukulasuriya K.A."/>
            <person name="Fulton R."/>
            <person name="Fronick C."/>
            <person name="O'Laughlin M."/>
            <person name="Miner T."/>
            <person name="Herter B."/>
            <person name="Rosa B.A."/>
            <person name="Cordes M."/>
            <person name="Tomlinson C."/>
            <person name="Wollam A."/>
            <person name="Palsikar V.B."/>
            <person name="Mardis E.R."/>
            <person name="Wilson R.K."/>
        </authorList>
    </citation>
    <scope>NUCLEOTIDE SEQUENCE [LARGE SCALE GENOMIC DNA]</scope>
    <source>
        <strain evidence="3">DNF00019</strain>
    </source>
</reference>
<name>A0A133XVY6_9ACTN</name>
<organism evidence="2 3">
    <name type="scientific">Atopobium deltae</name>
    <dbReference type="NCBI Taxonomy" id="1393034"/>
    <lineage>
        <taxon>Bacteria</taxon>
        <taxon>Bacillati</taxon>
        <taxon>Actinomycetota</taxon>
        <taxon>Coriobacteriia</taxon>
        <taxon>Coriobacteriales</taxon>
        <taxon>Atopobiaceae</taxon>
        <taxon>Atopobium</taxon>
    </lineage>
</organism>
<keyword evidence="1" id="KW-0812">Transmembrane</keyword>
<comment type="caution">
    <text evidence="2">The sequence shown here is derived from an EMBL/GenBank/DDBJ whole genome shotgun (WGS) entry which is preliminary data.</text>
</comment>
<dbReference type="AlphaFoldDB" id="A0A133XVY6"/>
<evidence type="ECO:0000313" key="3">
    <source>
        <dbReference type="Proteomes" id="UP000070675"/>
    </source>
</evidence>
<dbReference type="EMBL" id="LSCR01000006">
    <property type="protein sequence ID" value="KXB35105.1"/>
    <property type="molecule type" value="Genomic_DNA"/>
</dbReference>
<evidence type="ECO:0000256" key="1">
    <source>
        <dbReference type="SAM" id="Phobius"/>
    </source>
</evidence>
<feature type="transmembrane region" description="Helical" evidence="1">
    <location>
        <begin position="15"/>
        <end position="37"/>
    </location>
</feature>